<evidence type="ECO:0000259" key="3">
    <source>
        <dbReference type="PROSITE" id="PS51186"/>
    </source>
</evidence>
<evidence type="ECO:0000256" key="2">
    <source>
        <dbReference type="ARBA" id="ARBA00023315"/>
    </source>
</evidence>
<organism evidence="4 5">
    <name type="scientific">Rhizocola hellebori</name>
    <dbReference type="NCBI Taxonomy" id="1392758"/>
    <lineage>
        <taxon>Bacteria</taxon>
        <taxon>Bacillati</taxon>
        <taxon>Actinomycetota</taxon>
        <taxon>Actinomycetes</taxon>
        <taxon>Micromonosporales</taxon>
        <taxon>Micromonosporaceae</taxon>
        <taxon>Rhizocola</taxon>
    </lineage>
</organism>
<evidence type="ECO:0000313" key="4">
    <source>
        <dbReference type="EMBL" id="GIH09747.1"/>
    </source>
</evidence>
<dbReference type="EMBL" id="BONY01000075">
    <property type="protein sequence ID" value="GIH09747.1"/>
    <property type="molecule type" value="Genomic_DNA"/>
</dbReference>
<sequence length="148" mass="16227">MGLTLRAARPGEAAELTELVMRSKAHWGYDEEFLDRVRPALTVGDHQLPTTVVAEYDGREAGVATLIGEPPEGELDLLFVDPWAIGLGIGKALFLDSLDRARLRGFTRLLIESDPYAEEFYLHMGAVRIGETVSSATGRSLPLLAYEV</sequence>
<protein>
    <submittedName>
        <fullName evidence="4">N-acetyltransferase</fullName>
    </submittedName>
</protein>
<dbReference type="Proteomes" id="UP000612899">
    <property type="component" value="Unassembled WGS sequence"/>
</dbReference>
<dbReference type="GO" id="GO:0016747">
    <property type="term" value="F:acyltransferase activity, transferring groups other than amino-acyl groups"/>
    <property type="evidence" value="ECO:0007669"/>
    <property type="project" value="InterPro"/>
</dbReference>
<dbReference type="Pfam" id="PF13673">
    <property type="entry name" value="Acetyltransf_10"/>
    <property type="match status" value="1"/>
</dbReference>
<dbReference type="PANTHER" id="PTHR43877">
    <property type="entry name" value="AMINOALKYLPHOSPHONATE N-ACETYLTRANSFERASE-RELATED-RELATED"/>
    <property type="match status" value="1"/>
</dbReference>
<dbReference type="SUPFAM" id="SSF55729">
    <property type="entry name" value="Acyl-CoA N-acyltransferases (Nat)"/>
    <property type="match status" value="1"/>
</dbReference>
<proteinExistence type="predicted"/>
<keyword evidence="5" id="KW-1185">Reference proteome</keyword>
<dbReference type="RefSeq" id="WP_203913477.1">
    <property type="nucleotide sequence ID" value="NZ_BONY01000075.1"/>
</dbReference>
<evidence type="ECO:0000313" key="5">
    <source>
        <dbReference type="Proteomes" id="UP000612899"/>
    </source>
</evidence>
<name>A0A8J3VKP4_9ACTN</name>
<accession>A0A8J3VKP4</accession>
<dbReference type="CDD" id="cd04301">
    <property type="entry name" value="NAT_SF"/>
    <property type="match status" value="1"/>
</dbReference>
<reference evidence="4" key="1">
    <citation type="submission" date="2021-01" db="EMBL/GenBank/DDBJ databases">
        <title>Whole genome shotgun sequence of Rhizocola hellebori NBRC 109834.</title>
        <authorList>
            <person name="Komaki H."/>
            <person name="Tamura T."/>
        </authorList>
    </citation>
    <scope>NUCLEOTIDE SEQUENCE</scope>
    <source>
        <strain evidence="4">NBRC 109834</strain>
    </source>
</reference>
<feature type="domain" description="N-acetyltransferase" evidence="3">
    <location>
        <begin position="3"/>
        <end position="148"/>
    </location>
</feature>
<keyword evidence="1" id="KW-0808">Transferase</keyword>
<dbReference type="InterPro" id="IPR000182">
    <property type="entry name" value="GNAT_dom"/>
</dbReference>
<evidence type="ECO:0000256" key="1">
    <source>
        <dbReference type="ARBA" id="ARBA00022679"/>
    </source>
</evidence>
<dbReference type="PROSITE" id="PS51186">
    <property type="entry name" value="GNAT"/>
    <property type="match status" value="1"/>
</dbReference>
<keyword evidence="2" id="KW-0012">Acyltransferase</keyword>
<gene>
    <name evidence="4" type="ORF">Rhe02_78140</name>
</gene>
<dbReference type="InterPro" id="IPR016181">
    <property type="entry name" value="Acyl_CoA_acyltransferase"/>
</dbReference>
<dbReference type="Gene3D" id="3.40.630.30">
    <property type="match status" value="1"/>
</dbReference>
<dbReference type="AlphaFoldDB" id="A0A8J3VKP4"/>
<comment type="caution">
    <text evidence="4">The sequence shown here is derived from an EMBL/GenBank/DDBJ whole genome shotgun (WGS) entry which is preliminary data.</text>
</comment>
<dbReference type="InterPro" id="IPR050832">
    <property type="entry name" value="Bact_Acetyltransf"/>
</dbReference>